<dbReference type="CDD" id="cd09873">
    <property type="entry name" value="PIN_Pae0151-like"/>
    <property type="match status" value="1"/>
</dbReference>
<name>A0A139SIX1_9BACT</name>
<dbReference type="STRING" id="1548207.AXK11_08295"/>
<dbReference type="Pfam" id="PF01850">
    <property type="entry name" value="PIN"/>
    <property type="match status" value="1"/>
</dbReference>
<dbReference type="InterPro" id="IPR051619">
    <property type="entry name" value="TypeII_TA_RNase_PINc/VapC"/>
</dbReference>
<evidence type="ECO:0000313" key="4">
    <source>
        <dbReference type="Proteomes" id="UP000070058"/>
    </source>
</evidence>
<dbReference type="PANTHER" id="PTHR35901:SF1">
    <property type="entry name" value="EXONUCLEASE VAPC9"/>
    <property type="match status" value="1"/>
</dbReference>
<comment type="caution">
    <text evidence="3">The sequence shown here is derived from an EMBL/GenBank/DDBJ whole genome shotgun (WGS) entry which is preliminary data.</text>
</comment>
<proteinExistence type="predicted"/>
<dbReference type="SUPFAM" id="SSF88723">
    <property type="entry name" value="PIN domain-like"/>
    <property type="match status" value="1"/>
</dbReference>
<reference evidence="4" key="1">
    <citation type="submission" date="2016-02" db="EMBL/GenBank/DDBJ databases">
        <authorList>
            <person name="Sanders J.G."/>
            <person name="Lin J.Y."/>
            <person name="Wertz J.T."/>
            <person name="Russell J.A."/>
            <person name="Moreau C.S."/>
            <person name="Powell S."/>
        </authorList>
    </citation>
    <scope>NUCLEOTIDE SEQUENCE [LARGE SCALE GENOMIC DNA]</scope>
    <source>
        <strain evidence="4">CAG34</strain>
    </source>
</reference>
<keyword evidence="1" id="KW-0460">Magnesium</keyword>
<accession>A0A139SIX1</accession>
<protein>
    <recommendedName>
        <fullName evidence="2">PIN domain-containing protein</fullName>
    </recommendedName>
</protein>
<dbReference type="RefSeq" id="WP_068631143.1">
    <property type="nucleotide sequence ID" value="NZ_LSZQ01000062.1"/>
</dbReference>
<dbReference type="InterPro" id="IPR044153">
    <property type="entry name" value="PIN_Pae0151-like"/>
</dbReference>
<dbReference type="InterPro" id="IPR002716">
    <property type="entry name" value="PIN_dom"/>
</dbReference>
<sequence>MNVVIDASVAAAWVIREEKSPFSTQLLHEVTSGEVNPITIPLFWYEVRNILVTNDRRGRLGGGSPIHILQWLRLLSIQVVPDPIDRAVLELAERHRLTAYDACYLALAISSKSDLATNDRQLARAAQAWGLPLRTALSAEQLKL</sequence>
<dbReference type="EMBL" id="LSZQ01000062">
    <property type="protein sequence ID" value="KXU34483.1"/>
    <property type="molecule type" value="Genomic_DNA"/>
</dbReference>
<dbReference type="Proteomes" id="UP000070058">
    <property type="component" value="Unassembled WGS sequence"/>
</dbReference>
<dbReference type="AlphaFoldDB" id="A0A139SIX1"/>
<dbReference type="Gene3D" id="3.40.50.1010">
    <property type="entry name" value="5'-nuclease"/>
    <property type="match status" value="1"/>
</dbReference>
<evidence type="ECO:0000259" key="2">
    <source>
        <dbReference type="Pfam" id="PF01850"/>
    </source>
</evidence>
<dbReference type="InterPro" id="IPR029060">
    <property type="entry name" value="PIN-like_dom_sf"/>
</dbReference>
<keyword evidence="4" id="KW-1185">Reference proteome</keyword>
<organism evidence="3 4">
    <name type="scientific">Cephaloticoccus primus</name>
    <dbReference type="NCBI Taxonomy" id="1548207"/>
    <lineage>
        <taxon>Bacteria</taxon>
        <taxon>Pseudomonadati</taxon>
        <taxon>Verrucomicrobiota</taxon>
        <taxon>Opitutia</taxon>
        <taxon>Opitutales</taxon>
        <taxon>Opitutaceae</taxon>
        <taxon>Cephaloticoccus</taxon>
    </lineage>
</organism>
<gene>
    <name evidence="3" type="ORF">AXK11_08295</name>
</gene>
<evidence type="ECO:0000256" key="1">
    <source>
        <dbReference type="ARBA" id="ARBA00022842"/>
    </source>
</evidence>
<dbReference type="OrthoDB" id="9798446at2"/>
<feature type="domain" description="PIN" evidence="2">
    <location>
        <begin position="3"/>
        <end position="126"/>
    </location>
</feature>
<dbReference type="PANTHER" id="PTHR35901">
    <property type="entry name" value="RIBONUCLEASE VAPC3"/>
    <property type="match status" value="1"/>
</dbReference>
<evidence type="ECO:0000313" key="3">
    <source>
        <dbReference type="EMBL" id="KXU34483.1"/>
    </source>
</evidence>